<dbReference type="SUPFAM" id="SSF51695">
    <property type="entry name" value="PLC-like phosphodiesterases"/>
    <property type="match status" value="1"/>
</dbReference>
<organism evidence="2 3">
    <name type="scientific">Alcaligenes pakistanensis</name>
    <dbReference type="NCBI Taxonomy" id="1482717"/>
    <lineage>
        <taxon>Bacteria</taxon>
        <taxon>Pseudomonadati</taxon>
        <taxon>Pseudomonadota</taxon>
        <taxon>Betaproteobacteria</taxon>
        <taxon>Burkholderiales</taxon>
        <taxon>Alcaligenaceae</taxon>
        <taxon>Alcaligenes</taxon>
    </lineage>
</organism>
<accession>A0A8H9IL98</accession>
<sequence length="579" mass="63472">MAEKCFPTLQELRGFGIDADVWWKFINGEIDEVNPNQNGVDVETILSWRRRVMDMAQQAAGMQTYLTKAKADAAQPQPPEVVAQVTNDPEPTNNGYWVSDGSQWIWSGIQPITRQELSSFQFISSKIVGRTPAFLDDFGRPEQRSTTLGLASSAWRWHNSGSFQIRNQIAQLGSGATRGNRYYARTGFTFKSYIAHSTVEVGETFNFGWTYRQPDDSTTSNPRLFARIYLNAAGVNRIRLGYGTVGSTNDADTETLFDGEVNAIGKRSHEFTFVQDGPRVLAFVNGGIVMDHTISSEQNTMLGHSVGINALTHSSNEELKIRRVAVYRLHDKPANIPQVMAHRMVVKGPFGPDTYTTDTRDPESCLSALERLPPGIGIETDIRQSSDRHYILMHDPTVDRTTYGTGEVSAMTLAELTALRIRGLGGRNVPALSELLRALEDRPDIPLAFLQLYGPNITDAIDEINQASPGVKARCVLFVNNLGQAQGARNVDPNIRLAVGGRNNANESEIPDLVAAGVEIGVISPGDTSYAANRGQVAKLHAAGIKVFASTTQMHYTMRQIEADGAEGYLSDYPTGSAA</sequence>
<dbReference type="RefSeq" id="WP_189394097.1">
    <property type="nucleotide sequence ID" value="NZ_BMZN01000009.1"/>
</dbReference>
<gene>
    <name evidence="2" type="ORF">GCM10010096_36370</name>
</gene>
<dbReference type="CDD" id="cd08566">
    <property type="entry name" value="GDPD_AtGDE_like"/>
    <property type="match status" value="1"/>
</dbReference>
<dbReference type="GO" id="GO:0008081">
    <property type="term" value="F:phosphoric diester hydrolase activity"/>
    <property type="evidence" value="ECO:0007669"/>
    <property type="project" value="InterPro"/>
</dbReference>
<dbReference type="AlphaFoldDB" id="A0A8H9IL98"/>
<dbReference type="InterPro" id="IPR030395">
    <property type="entry name" value="GP_PDE_dom"/>
</dbReference>
<dbReference type="EMBL" id="BMZN01000009">
    <property type="protein sequence ID" value="GHC59865.1"/>
    <property type="molecule type" value="Genomic_DNA"/>
</dbReference>
<dbReference type="Pfam" id="PF03009">
    <property type="entry name" value="GDPD"/>
    <property type="match status" value="1"/>
</dbReference>
<evidence type="ECO:0000313" key="3">
    <source>
        <dbReference type="Proteomes" id="UP000608923"/>
    </source>
</evidence>
<dbReference type="Proteomes" id="UP000608923">
    <property type="component" value="Unassembled WGS sequence"/>
</dbReference>
<keyword evidence="3" id="KW-1185">Reference proteome</keyword>
<evidence type="ECO:0000259" key="1">
    <source>
        <dbReference type="Pfam" id="PF03009"/>
    </source>
</evidence>
<evidence type="ECO:0000313" key="2">
    <source>
        <dbReference type="EMBL" id="GHC59865.1"/>
    </source>
</evidence>
<name>A0A8H9IL98_9BURK</name>
<dbReference type="InterPro" id="IPR017946">
    <property type="entry name" value="PLC-like_Pdiesterase_TIM-brl"/>
</dbReference>
<dbReference type="PANTHER" id="PTHR46211">
    <property type="entry name" value="GLYCEROPHOSPHORYL DIESTER PHOSPHODIESTERASE"/>
    <property type="match status" value="1"/>
</dbReference>
<dbReference type="Gene3D" id="3.20.20.190">
    <property type="entry name" value="Phosphatidylinositol (PI) phosphodiesterase"/>
    <property type="match status" value="1"/>
</dbReference>
<proteinExistence type="predicted"/>
<feature type="domain" description="GP-PDE" evidence="1">
    <location>
        <begin position="377"/>
        <end position="574"/>
    </location>
</feature>
<dbReference type="PANTHER" id="PTHR46211:SF1">
    <property type="entry name" value="GLYCEROPHOSPHODIESTER PHOSPHODIESTERASE, CYTOPLASMIC"/>
    <property type="match status" value="1"/>
</dbReference>
<reference evidence="3" key="1">
    <citation type="journal article" date="2019" name="Int. J. Syst. Evol. Microbiol.">
        <title>The Global Catalogue of Microorganisms (GCM) 10K type strain sequencing project: providing services to taxonomists for standard genome sequencing and annotation.</title>
        <authorList>
            <consortium name="The Broad Institute Genomics Platform"/>
            <consortium name="The Broad Institute Genome Sequencing Center for Infectious Disease"/>
            <person name="Wu L."/>
            <person name="Ma J."/>
        </authorList>
    </citation>
    <scope>NUCLEOTIDE SEQUENCE [LARGE SCALE GENOMIC DNA]</scope>
    <source>
        <strain evidence="3">KCTC 42083</strain>
    </source>
</reference>
<protein>
    <recommendedName>
        <fullName evidence="1">GP-PDE domain-containing protein</fullName>
    </recommendedName>
</protein>
<dbReference type="GO" id="GO:0006629">
    <property type="term" value="P:lipid metabolic process"/>
    <property type="evidence" value="ECO:0007669"/>
    <property type="project" value="InterPro"/>
</dbReference>
<comment type="caution">
    <text evidence="2">The sequence shown here is derived from an EMBL/GenBank/DDBJ whole genome shotgun (WGS) entry which is preliminary data.</text>
</comment>